<dbReference type="InterPro" id="IPR032800">
    <property type="entry name" value="TRP_N"/>
</dbReference>
<comment type="subcellular location">
    <subcellularLocation>
        <location evidence="1">Membrane</location>
        <topology evidence="1">Multi-pass membrane protein</topology>
    </subcellularLocation>
</comment>
<feature type="chain" id="PRO_5008539392" evidence="9">
    <location>
        <begin position="18"/>
        <end position="732"/>
    </location>
</feature>
<evidence type="ECO:0000256" key="5">
    <source>
        <dbReference type="ARBA" id="ARBA00022989"/>
    </source>
</evidence>
<feature type="transmembrane region" description="Helical" evidence="8">
    <location>
        <begin position="161"/>
        <end position="184"/>
    </location>
</feature>
<feature type="transmembrane region" description="Helical" evidence="8">
    <location>
        <begin position="389"/>
        <end position="408"/>
    </location>
</feature>
<keyword evidence="12" id="KW-1185">Reference proteome</keyword>
<feature type="domain" description="ML-like" evidence="10">
    <location>
        <begin position="19"/>
        <end position="158"/>
    </location>
</feature>
<evidence type="ECO:0000256" key="7">
    <source>
        <dbReference type="SAM" id="MobiDB-lite"/>
    </source>
</evidence>
<dbReference type="GO" id="GO:0055085">
    <property type="term" value="P:transmembrane transport"/>
    <property type="evidence" value="ECO:0007669"/>
    <property type="project" value="TreeGrafter"/>
</dbReference>
<evidence type="ECO:0000259" key="10">
    <source>
        <dbReference type="SMART" id="SM01320"/>
    </source>
</evidence>
<dbReference type="Pfam" id="PF14558">
    <property type="entry name" value="TRP_N"/>
    <property type="match status" value="1"/>
</dbReference>
<evidence type="ECO:0000256" key="3">
    <source>
        <dbReference type="ARBA" id="ARBA00022692"/>
    </source>
</evidence>
<dbReference type="InterPro" id="IPR040241">
    <property type="entry name" value="TRP_Flc/Pkd2-like"/>
</dbReference>
<dbReference type="AlphaFoldDB" id="A0A1B2JD13"/>
<dbReference type="Proteomes" id="UP000094565">
    <property type="component" value="Chromosome 2"/>
</dbReference>
<comment type="similarity">
    <text evidence="2">Belongs to the transient receptor potential (TRP) ion channel family.</text>
</comment>
<feature type="transmembrane region" description="Helical" evidence="8">
    <location>
        <begin position="568"/>
        <end position="594"/>
    </location>
</feature>
<evidence type="ECO:0000256" key="8">
    <source>
        <dbReference type="SAM" id="Phobius"/>
    </source>
</evidence>
<feature type="region of interest" description="Disordered" evidence="7">
    <location>
        <begin position="658"/>
        <end position="709"/>
    </location>
</feature>
<sequence length="732" mass="81403">MILLVGLFVYFFTSVLAGGFIQSTSLLTCMENSGLTASYFDVKYNRDSGIVDFEITAISTISGYVEAEIEVIVYGITIVNEHLSICELNLPTICPLAAGHIDVDSSYTLSTSITSQVPGIAYTIPDLDARVRVIAYSNSTDTPVACVEALLSNGKTVQTKYAAWPIAAISGLGLITSGVISIVGHSNTAAHIASNSLSLFIYFQSIAITAMMAVNRVPPIAASWAQNFQWSMGIIYSRIVQSISNWYVQSTGGESTAIIRNKHVISISVQKMVKRSLDYLASANNMIKRSDYDMIQDSSLYTTDERSGAFNSKILVLRGIQRVAFLANIEITDLFMTGIIFLIFFVVILTFLLFVFKAIVELLIYFGAMHQGKFGEYRANWSTITKGSLYRLALLSFPQVSLLCLWQWTVTDSVGTVVVAVILFLGLFALLLQSAVKVVLTGRSSIRNYKNPAYLLFGDTKILNKFGFLYVQFRADKYYWVLVLLVYTFLKSFFIAILQAHGKVQAVLVFALETLYFIGLCWLRPYMDKRTNALNIFISVVGVLNSIFFLFFSKIFNQPDVVSSVAAIVYFVVNAVCALILLIMTIVTCALALVRKNPDTRYQPMKDDRVSFIPRTTDGGPQGLNNNDTELQALGVAAMSGHRDSDIYNQLNMVDDESNTSEKYHRRNKGASYDNLAQDSNRNSFSSNTEPHQMTSAMEGSMGSLTRPNNVFYQDTSYHGYDSDRKQDVRWN</sequence>
<feature type="transmembrane region" description="Helical" evidence="8">
    <location>
        <begin position="196"/>
        <end position="214"/>
    </location>
</feature>
<keyword evidence="3 8" id="KW-0812">Transmembrane</keyword>
<evidence type="ECO:0000256" key="6">
    <source>
        <dbReference type="ARBA" id="ARBA00023136"/>
    </source>
</evidence>
<dbReference type="GO" id="GO:0009272">
    <property type="term" value="P:fungal-type cell wall biogenesis"/>
    <property type="evidence" value="ECO:0007669"/>
    <property type="project" value="TreeGrafter"/>
</dbReference>
<dbReference type="InterPro" id="IPR010308">
    <property type="entry name" value="TRP_C"/>
</dbReference>
<protein>
    <submittedName>
        <fullName evidence="11">BA75_02383T0</fullName>
    </submittedName>
</protein>
<feature type="transmembrane region" description="Helical" evidence="8">
    <location>
        <begin position="414"/>
        <end position="440"/>
    </location>
</feature>
<feature type="transmembrane region" description="Helical" evidence="8">
    <location>
        <begin position="504"/>
        <end position="523"/>
    </location>
</feature>
<dbReference type="EMBL" id="CP014585">
    <property type="protein sequence ID" value="ANZ75841.1"/>
    <property type="molecule type" value="Genomic_DNA"/>
</dbReference>
<feature type="transmembrane region" description="Helical" evidence="8">
    <location>
        <begin position="478"/>
        <end position="498"/>
    </location>
</feature>
<evidence type="ECO:0000256" key="2">
    <source>
        <dbReference type="ARBA" id="ARBA00010642"/>
    </source>
</evidence>
<feature type="compositionally biased region" description="Polar residues" evidence="7">
    <location>
        <begin position="675"/>
        <end position="709"/>
    </location>
</feature>
<proteinExistence type="inferred from homology"/>
<dbReference type="SMART" id="SM01320">
    <property type="entry name" value="TRP_N"/>
    <property type="match status" value="1"/>
</dbReference>
<feature type="transmembrane region" description="Helical" evidence="8">
    <location>
        <begin position="335"/>
        <end position="368"/>
    </location>
</feature>
<evidence type="ECO:0000313" key="11">
    <source>
        <dbReference type="EMBL" id="ANZ75841.1"/>
    </source>
</evidence>
<evidence type="ECO:0000256" key="9">
    <source>
        <dbReference type="SAM" id="SignalP"/>
    </source>
</evidence>
<gene>
    <name evidence="11" type="primary">FLC2</name>
    <name evidence="11" type="ORF">ATY40_BA7502383</name>
</gene>
<reference evidence="11 12" key="1">
    <citation type="submission" date="2016-02" db="EMBL/GenBank/DDBJ databases">
        <title>Comparative genomic and transcriptomic foundation for Pichia pastoris.</title>
        <authorList>
            <person name="Love K.R."/>
            <person name="Shah K.A."/>
            <person name="Whittaker C.A."/>
            <person name="Wu J."/>
            <person name="Bartlett M.C."/>
            <person name="Ma D."/>
            <person name="Leeson R.L."/>
            <person name="Priest M."/>
            <person name="Young S.K."/>
            <person name="Love J.C."/>
        </authorList>
    </citation>
    <scope>NUCLEOTIDE SEQUENCE [LARGE SCALE GENOMIC DNA]</scope>
    <source>
        <strain evidence="11 12">ATCC 28485</strain>
    </source>
</reference>
<feature type="transmembrane region" description="Helical" evidence="8">
    <location>
        <begin position="535"/>
        <end position="556"/>
    </location>
</feature>
<dbReference type="GO" id="GO:0016020">
    <property type="term" value="C:membrane"/>
    <property type="evidence" value="ECO:0007669"/>
    <property type="project" value="UniProtKB-SubCell"/>
</dbReference>
<accession>A0A1B2JD13</accession>
<keyword evidence="4 9" id="KW-0732">Signal</keyword>
<evidence type="ECO:0000256" key="1">
    <source>
        <dbReference type="ARBA" id="ARBA00004141"/>
    </source>
</evidence>
<organism evidence="11 12">
    <name type="scientific">Komagataella pastoris</name>
    <name type="common">Yeast</name>
    <name type="synonym">Pichia pastoris</name>
    <dbReference type="NCBI Taxonomy" id="4922"/>
    <lineage>
        <taxon>Eukaryota</taxon>
        <taxon>Fungi</taxon>
        <taxon>Dikarya</taxon>
        <taxon>Ascomycota</taxon>
        <taxon>Saccharomycotina</taxon>
        <taxon>Pichiomycetes</taxon>
        <taxon>Pichiales</taxon>
        <taxon>Pichiaceae</taxon>
        <taxon>Komagataella</taxon>
    </lineage>
</organism>
<keyword evidence="5 8" id="KW-1133">Transmembrane helix</keyword>
<dbReference type="PANTHER" id="PTHR31145">
    <property type="entry name" value="INTEGRAL MEMBRANE PROTEIN (AFU_ORTHOLOGUE AFUA_7G01610)"/>
    <property type="match status" value="1"/>
</dbReference>
<dbReference type="Pfam" id="PF06011">
    <property type="entry name" value="TRP"/>
    <property type="match status" value="1"/>
</dbReference>
<evidence type="ECO:0000313" key="12">
    <source>
        <dbReference type="Proteomes" id="UP000094565"/>
    </source>
</evidence>
<dbReference type="OrthoDB" id="5212126at2759"/>
<dbReference type="PANTHER" id="PTHR31145:SF2">
    <property type="entry name" value="FLAVIN CARRIER PROTEIN 2"/>
    <property type="match status" value="1"/>
</dbReference>
<name>A0A1B2JD13_PICPA</name>
<feature type="signal peptide" evidence="9">
    <location>
        <begin position="1"/>
        <end position="17"/>
    </location>
</feature>
<keyword evidence="6 8" id="KW-0472">Membrane</keyword>
<evidence type="ECO:0000256" key="4">
    <source>
        <dbReference type="ARBA" id="ARBA00022729"/>
    </source>
</evidence>